<feature type="compositionally biased region" description="Basic and acidic residues" evidence="1">
    <location>
        <begin position="854"/>
        <end position="864"/>
    </location>
</feature>
<proteinExistence type="predicted"/>
<evidence type="ECO:0000313" key="4">
    <source>
        <dbReference type="Proteomes" id="UP000294933"/>
    </source>
</evidence>
<feature type="compositionally biased region" description="Basic and acidic residues" evidence="1">
    <location>
        <begin position="55"/>
        <end position="64"/>
    </location>
</feature>
<feature type="compositionally biased region" description="Basic and acidic residues" evidence="1">
    <location>
        <begin position="1"/>
        <end position="13"/>
    </location>
</feature>
<dbReference type="PANTHER" id="PTHR15696:SF0">
    <property type="entry name" value="TELOMERASE-BINDING PROTEIN EST1A"/>
    <property type="match status" value="1"/>
</dbReference>
<dbReference type="PANTHER" id="PTHR15696">
    <property type="entry name" value="SMG-7 SUPPRESSOR WITH MORPHOLOGICAL EFFECT ON GENITALIA PROTEIN 7"/>
    <property type="match status" value="1"/>
</dbReference>
<protein>
    <recommendedName>
        <fullName evidence="2">PIN domain-containing protein</fullName>
    </recommendedName>
</protein>
<feature type="compositionally biased region" description="Basic and acidic residues" evidence="1">
    <location>
        <begin position="179"/>
        <end position="188"/>
    </location>
</feature>
<reference evidence="3 4" key="1">
    <citation type="submission" date="2018-06" db="EMBL/GenBank/DDBJ databases">
        <title>A transcriptomic atlas of mushroom development highlights an independent origin of complex multicellularity.</title>
        <authorList>
            <consortium name="DOE Joint Genome Institute"/>
            <person name="Krizsan K."/>
            <person name="Almasi E."/>
            <person name="Merenyi Z."/>
            <person name="Sahu N."/>
            <person name="Viragh M."/>
            <person name="Koszo T."/>
            <person name="Mondo S."/>
            <person name="Kiss B."/>
            <person name="Balint B."/>
            <person name="Kues U."/>
            <person name="Barry K."/>
            <person name="Hegedus J.C."/>
            <person name="Henrissat B."/>
            <person name="Johnson J."/>
            <person name="Lipzen A."/>
            <person name="Ohm R."/>
            <person name="Nagy I."/>
            <person name="Pangilinan J."/>
            <person name="Yan J."/>
            <person name="Xiong Y."/>
            <person name="Grigoriev I.V."/>
            <person name="Hibbett D.S."/>
            <person name="Nagy L.G."/>
        </authorList>
    </citation>
    <scope>NUCLEOTIDE SEQUENCE [LARGE SCALE GENOMIC DNA]</scope>
    <source>
        <strain evidence="3 4">SZMC22713</strain>
    </source>
</reference>
<name>A0A4Y7QJA5_9AGAM</name>
<feature type="region of interest" description="Disordered" evidence="1">
    <location>
        <begin position="661"/>
        <end position="681"/>
    </location>
</feature>
<dbReference type="VEuPathDB" id="FungiDB:BD410DRAFT_818864"/>
<dbReference type="GO" id="GO:0004540">
    <property type="term" value="F:RNA nuclease activity"/>
    <property type="evidence" value="ECO:0007669"/>
    <property type="project" value="UniProtKB-ARBA"/>
</dbReference>
<feature type="region of interest" description="Disordered" evidence="1">
    <location>
        <begin position="934"/>
        <end position="960"/>
    </location>
</feature>
<dbReference type="InterPro" id="IPR002716">
    <property type="entry name" value="PIN_dom"/>
</dbReference>
<feature type="compositionally biased region" description="Low complexity" evidence="1">
    <location>
        <begin position="231"/>
        <end position="245"/>
    </location>
</feature>
<feature type="region of interest" description="Disordered" evidence="1">
    <location>
        <begin position="286"/>
        <end position="305"/>
    </location>
</feature>
<feature type="compositionally biased region" description="Polar residues" evidence="1">
    <location>
        <begin position="119"/>
        <end position="130"/>
    </location>
</feature>
<dbReference type="GO" id="GO:0000184">
    <property type="term" value="P:nuclear-transcribed mRNA catabolic process, nonsense-mediated decay"/>
    <property type="evidence" value="ECO:0007669"/>
    <property type="project" value="TreeGrafter"/>
</dbReference>
<keyword evidence="4" id="KW-1185">Reference proteome</keyword>
<dbReference type="SMART" id="SM00670">
    <property type="entry name" value="PINc"/>
    <property type="match status" value="1"/>
</dbReference>
<dbReference type="GO" id="GO:0005697">
    <property type="term" value="C:telomerase holoenzyme complex"/>
    <property type="evidence" value="ECO:0007669"/>
    <property type="project" value="TreeGrafter"/>
</dbReference>
<dbReference type="OrthoDB" id="2017974at2759"/>
<dbReference type="InterPro" id="IPR029060">
    <property type="entry name" value="PIN-like_dom_sf"/>
</dbReference>
<dbReference type="STRING" id="50990.A0A4Y7QJA5"/>
<feature type="domain" description="PIN" evidence="2">
    <location>
        <begin position="1015"/>
        <end position="1163"/>
    </location>
</feature>
<dbReference type="CDD" id="cd09880">
    <property type="entry name" value="PIN_Smg5-6-like"/>
    <property type="match status" value="1"/>
</dbReference>
<feature type="region of interest" description="Disordered" evidence="1">
    <location>
        <begin position="231"/>
        <end position="254"/>
    </location>
</feature>
<feature type="compositionally biased region" description="Polar residues" evidence="1">
    <location>
        <begin position="975"/>
        <end position="985"/>
    </location>
</feature>
<evidence type="ECO:0000313" key="3">
    <source>
        <dbReference type="EMBL" id="TDL27426.1"/>
    </source>
</evidence>
<organism evidence="3 4">
    <name type="scientific">Rickenella mellea</name>
    <dbReference type="NCBI Taxonomy" id="50990"/>
    <lineage>
        <taxon>Eukaryota</taxon>
        <taxon>Fungi</taxon>
        <taxon>Dikarya</taxon>
        <taxon>Basidiomycota</taxon>
        <taxon>Agaricomycotina</taxon>
        <taxon>Agaricomycetes</taxon>
        <taxon>Hymenochaetales</taxon>
        <taxon>Rickenellaceae</taxon>
        <taxon>Rickenella</taxon>
    </lineage>
</organism>
<dbReference type="SUPFAM" id="SSF88723">
    <property type="entry name" value="PIN domain-like"/>
    <property type="match status" value="1"/>
</dbReference>
<evidence type="ECO:0000259" key="2">
    <source>
        <dbReference type="SMART" id="SM00670"/>
    </source>
</evidence>
<feature type="compositionally biased region" description="Pro residues" evidence="1">
    <location>
        <begin position="73"/>
        <end position="92"/>
    </location>
</feature>
<dbReference type="Pfam" id="PF10373">
    <property type="entry name" value="EST1_DNA_bind"/>
    <property type="match status" value="1"/>
</dbReference>
<feature type="region of interest" description="Disordered" evidence="1">
    <location>
        <begin position="843"/>
        <end position="864"/>
    </location>
</feature>
<feature type="region of interest" description="Disordered" evidence="1">
    <location>
        <begin position="975"/>
        <end position="1005"/>
    </location>
</feature>
<dbReference type="SUPFAM" id="SSF48452">
    <property type="entry name" value="TPR-like"/>
    <property type="match status" value="1"/>
</dbReference>
<feature type="region of interest" description="Disordered" evidence="1">
    <location>
        <begin position="1"/>
        <end position="214"/>
    </location>
</feature>
<accession>A0A4Y7QJA5</accession>
<evidence type="ECO:0000256" key="1">
    <source>
        <dbReference type="SAM" id="MobiDB-lite"/>
    </source>
</evidence>
<gene>
    <name evidence="3" type="ORF">BD410DRAFT_818864</name>
</gene>
<dbReference type="InterPro" id="IPR018834">
    <property type="entry name" value="DNA/RNA-bd_Est1-type"/>
</dbReference>
<dbReference type="GO" id="GO:0042162">
    <property type="term" value="F:telomeric DNA binding"/>
    <property type="evidence" value="ECO:0007669"/>
    <property type="project" value="TreeGrafter"/>
</dbReference>
<sequence length="1184" mass="131049">MQDSRKGKERDLNSPDFPQFPQHSPRRTPALPQPAPTDLADRMIAFQRRQAAVTRPRERSERPAVRTATPATPATPPAAPPTSPRKQPPASPPQLIVSRTDSVEVEEASRRRKPPNISPRANHTHASSSRAHGKLFNPDADPIPIRRTAEPESMSDNGSSSYAPRAGPSKEGAGQAGRLFDHRKDDPVRFNVLARPSDRGRPHPTPKSSGEYVSASSTSSYAHSITSSNFTLSSTTDGSSASSALFEQQPREETGSSAFAVQLKKLYRVIMNVEAKALKLHGREAPEVSLRRPNHTQPDSEAEEQEKWSKFVAEHKTLAESMHNLLQLTSAPLLPASLRNIPTKYNIITRLWTHAFNMPLETLRRASFQSVVALEHLQDYLYYAYKFYSMLLEERNLDVFKSGWLEALGDLARYRMAIAAMTAPAAIASGEFQPISEQALTAEGDSDDVPARIDDSPGPSVGVAAARALDVEPEVERWRHIARDWYAAGLADTPGTGKLHHHLGLLSREVDGGELRAVYHFVKSMTTLHPFSTSRESVLPIWSAQAQARRSQPDAHVSDLFVLLHGMLFTNIELDDFPATLARLMERLELEGAEEREWIMMAVINITAILEYGRPTGVLRRTGAIGAGGGSMSTAAQAAAANAKVNLVVRRLDQMEVDDVDTDDKVPEAERADEDATDDNVRGNGIIDMSPLMAQNHADSDSGYPLSFKHALQLTFTMFAHTLRKPTRKATPFARTTLNPYNTVILTFLVTVLKHAPVLAAVERAVPWEDLAAFCTTIPRSIIGQAEGGVRLTSGCSPLSEDWCLRGMEWGGRRVYERGFWKAGEERHAEMEVLCNDERDESATDGIIEDENDDGKTNGKAEMGETSKRWVRIARAATGIAKVVPGFEKATEGTRRWSVNGVLAEKVERWKEDERLEQEEEERRRSRRWIDDHMDMDVDDEEEADEFSEDSDDDDDDSEEVKLLKARRRELRQLLQTAQRGQSGSPPHRRSGTRKSRNGPTTAGTTSLSVVAGYTVLIVDTNILLSSLSIFASLVESLQWTIVVPLAVITELDGLAANSSPLGEAASAATAYIVAHLRSHGTSLKVQTSKGNYLSTLIVRNEQVEFSDASWERNMDDLILRAAVWHDDHWVDRSAILSANVDERDTTGAAKVVLLSFDRNLRLKARARQLDAADEKDMAEIFKA</sequence>
<feature type="compositionally biased region" description="Basic residues" evidence="1">
    <location>
        <begin position="987"/>
        <end position="997"/>
    </location>
</feature>
<feature type="compositionally biased region" description="Acidic residues" evidence="1">
    <location>
        <begin position="937"/>
        <end position="959"/>
    </location>
</feature>
<dbReference type="Proteomes" id="UP000294933">
    <property type="component" value="Unassembled WGS sequence"/>
</dbReference>
<dbReference type="Pfam" id="PF13638">
    <property type="entry name" value="PIN_4"/>
    <property type="match status" value="1"/>
</dbReference>
<dbReference type="EMBL" id="ML170159">
    <property type="protein sequence ID" value="TDL27426.1"/>
    <property type="molecule type" value="Genomic_DNA"/>
</dbReference>
<dbReference type="InterPro" id="IPR045153">
    <property type="entry name" value="Est1/Ebs1-like"/>
</dbReference>
<dbReference type="Gene3D" id="1.25.40.10">
    <property type="entry name" value="Tetratricopeptide repeat domain"/>
    <property type="match status" value="1"/>
</dbReference>
<dbReference type="InterPro" id="IPR011990">
    <property type="entry name" value="TPR-like_helical_dom_sf"/>
</dbReference>
<dbReference type="GO" id="GO:0070034">
    <property type="term" value="F:telomerase RNA binding"/>
    <property type="evidence" value="ECO:0007669"/>
    <property type="project" value="TreeGrafter"/>
</dbReference>
<dbReference type="Gene3D" id="3.40.50.1010">
    <property type="entry name" value="5'-nuclease"/>
    <property type="match status" value="1"/>
</dbReference>
<dbReference type="AlphaFoldDB" id="A0A4Y7QJA5"/>